<dbReference type="AlphaFoldDB" id="A0A1W6Z1H6"/>
<proteinExistence type="predicted"/>
<reference evidence="1 2" key="1">
    <citation type="submission" date="2017-05" db="EMBL/GenBank/DDBJ databases">
        <title>Complete and WGS of Bordetella genogroups.</title>
        <authorList>
            <person name="Spilker T."/>
            <person name="LiPuma J."/>
        </authorList>
    </citation>
    <scope>NUCLEOTIDE SEQUENCE [LARGE SCALE GENOMIC DNA]</scope>
    <source>
        <strain evidence="1 2">AU17164</strain>
    </source>
</reference>
<dbReference type="Proteomes" id="UP000194139">
    <property type="component" value="Chromosome"/>
</dbReference>
<gene>
    <name evidence="1" type="ORF">CAL13_13815</name>
</gene>
<dbReference type="EMBL" id="CP021109">
    <property type="protein sequence ID" value="ARP87166.1"/>
    <property type="molecule type" value="Genomic_DNA"/>
</dbReference>
<evidence type="ECO:0000313" key="1">
    <source>
        <dbReference type="EMBL" id="ARP87166.1"/>
    </source>
</evidence>
<dbReference type="RefSeq" id="WP_086072701.1">
    <property type="nucleotide sequence ID" value="NZ_CP021109.1"/>
</dbReference>
<keyword evidence="2" id="KW-1185">Reference proteome</keyword>
<sequence>MKTDKARQDLALCQGEMRVVYLPRRTVILGLKGSVTVIERVDGLGDAGFSLCVPVRGGESHELAYGGQVTLRASRGASVRVIPPTPVLAAWRRRCRAGMRSLQRAVAALGRRVAGQWQG</sequence>
<organism evidence="1 2">
    <name type="scientific">Bordetella genomosp. 9</name>
    <dbReference type="NCBI Taxonomy" id="1416803"/>
    <lineage>
        <taxon>Bacteria</taxon>
        <taxon>Pseudomonadati</taxon>
        <taxon>Pseudomonadota</taxon>
        <taxon>Betaproteobacteria</taxon>
        <taxon>Burkholderiales</taxon>
        <taxon>Alcaligenaceae</taxon>
        <taxon>Bordetella</taxon>
    </lineage>
</organism>
<protein>
    <submittedName>
        <fullName evidence="1">Uncharacterized protein</fullName>
    </submittedName>
</protein>
<name>A0A1W6Z1H6_9BORD</name>
<evidence type="ECO:0000313" key="2">
    <source>
        <dbReference type="Proteomes" id="UP000194139"/>
    </source>
</evidence>
<accession>A0A1W6Z1H6</accession>